<keyword evidence="2" id="KW-0816">Tricarboxylic acid cycle</keyword>
<dbReference type="InterPro" id="IPR016163">
    <property type="entry name" value="Ald_DH_C"/>
</dbReference>
<name>A0A239MYV6_9NOCA</name>
<dbReference type="PANTHER" id="PTHR43217:SF1">
    <property type="entry name" value="SUCCINATE SEMIALDEHYDE DEHYDROGENASE [NAD(P)+] SAD"/>
    <property type="match status" value="1"/>
</dbReference>
<dbReference type="InterPro" id="IPR016162">
    <property type="entry name" value="Ald_DH_N"/>
</dbReference>
<dbReference type="Gene3D" id="3.40.309.10">
    <property type="entry name" value="Aldehyde Dehydrogenase, Chain A, domain 2"/>
    <property type="match status" value="1"/>
</dbReference>
<dbReference type="InterPro" id="IPR047110">
    <property type="entry name" value="GABD/Sad-like"/>
</dbReference>
<comment type="similarity">
    <text evidence="1">Belongs to the aldehyde dehydrogenase family.</text>
</comment>
<evidence type="ECO:0000259" key="5">
    <source>
        <dbReference type="Pfam" id="PF00171"/>
    </source>
</evidence>
<dbReference type="GO" id="GO:0004777">
    <property type="term" value="F:succinate-semialdehyde dehydrogenase (NAD+) activity"/>
    <property type="evidence" value="ECO:0007669"/>
    <property type="project" value="TreeGrafter"/>
</dbReference>
<evidence type="ECO:0000256" key="3">
    <source>
        <dbReference type="ARBA" id="ARBA00022857"/>
    </source>
</evidence>
<protein>
    <submittedName>
        <fullName evidence="6">Succinate-semialdehyde dehydrogenase / glutarate-semialdehyde dehydrogenase</fullName>
    </submittedName>
</protein>
<dbReference type="FunFam" id="3.40.309.10:FF:000010">
    <property type="entry name" value="Gamma-aminobutyraldehyde dehydrogenase"/>
    <property type="match status" value="1"/>
</dbReference>
<dbReference type="FunFam" id="3.40.605.10:FF:000012">
    <property type="entry name" value="NAD-dependent succinate-semialdehyde dehydrogenase"/>
    <property type="match status" value="1"/>
</dbReference>
<evidence type="ECO:0000256" key="2">
    <source>
        <dbReference type="ARBA" id="ARBA00022532"/>
    </source>
</evidence>
<evidence type="ECO:0000256" key="1">
    <source>
        <dbReference type="ARBA" id="ARBA00009986"/>
    </source>
</evidence>
<dbReference type="Gene3D" id="3.40.605.10">
    <property type="entry name" value="Aldehyde Dehydrogenase, Chain A, domain 1"/>
    <property type="match status" value="1"/>
</dbReference>
<gene>
    <name evidence="6" type="ORF">SAMN05421642_12438</name>
</gene>
<dbReference type="CDD" id="cd07100">
    <property type="entry name" value="ALDH_SSADH1_GabD1"/>
    <property type="match status" value="1"/>
</dbReference>
<reference evidence="7" key="1">
    <citation type="submission" date="2017-06" db="EMBL/GenBank/DDBJ databases">
        <authorList>
            <person name="Varghese N."/>
            <person name="Submissions S."/>
        </authorList>
    </citation>
    <scope>NUCLEOTIDE SEQUENCE [LARGE SCALE GENOMIC DNA]</scope>
    <source>
        <strain evidence="7">JCM 23211</strain>
    </source>
</reference>
<keyword evidence="7" id="KW-1185">Reference proteome</keyword>
<evidence type="ECO:0000313" key="7">
    <source>
        <dbReference type="Proteomes" id="UP000198327"/>
    </source>
</evidence>
<evidence type="ECO:0000313" key="6">
    <source>
        <dbReference type="EMBL" id="SNT47362.1"/>
    </source>
</evidence>
<dbReference type="AlphaFoldDB" id="A0A239MYV6"/>
<sequence length="471" mass="49261">MTASITTINPATGLELATYPAFSDAQVDSALDRAAAAQIAWAHTSFDDRSKVLHAGAAELRSRAEDLALLVTREMGKPLTESRAEVEKCAVGLEYYADNAARFLADENYETSADTSWVSYEPIGIVLAIMPWNFPLWQVFRFAAPALMAGNAAFLKHSPNTTGAALEAQAILEAAGLPEGLFTTLLVAEADVPAVTERLIADARVGAVTITGSERAGSAVGSIAGREIKKSVLELGGSDPFIVLADADLPKVAHLAVKGRFLNAGQSCISPKRFIVEAAVAEEFTRLVVAAVESLTVGDPEAEGTDVGPLARADLRDGVASQVRASIDAGASLLTGGGALDRPGNFYAPTVLGNVAVGMDAYHEEAFGPVASIITVADADEAVFVANDTRFGLGASIWSADVDKAIEVGKRITSGACFVNSVVASDARMPFGGTKRSGYGRELASAGIREFVNVRTWWAMNEPATVAPVSE</sequence>
<feature type="domain" description="Aldehyde dehydrogenase" evidence="5">
    <location>
        <begin position="4"/>
        <end position="456"/>
    </location>
</feature>
<dbReference type="OrthoDB" id="6882680at2"/>
<dbReference type="GO" id="GO:0006099">
    <property type="term" value="P:tricarboxylic acid cycle"/>
    <property type="evidence" value="ECO:0007669"/>
    <property type="project" value="UniProtKB-KW"/>
</dbReference>
<dbReference type="Pfam" id="PF00171">
    <property type="entry name" value="Aldedh"/>
    <property type="match status" value="1"/>
</dbReference>
<evidence type="ECO:0000256" key="4">
    <source>
        <dbReference type="ARBA" id="ARBA00023002"/>
    </source>
</evidence>
<dbReference type="PANTHER" id="PTHR43217">
    <property type="entry name" value="SUCCINATE SEMIALDEHYDE DEHYDROGENASE [NAD(P)+] SAD"/>
    <property type="match status" value="1"/>
</dbReference>
<dbReference type="RefSeq" id="WP_089251988.1">
    <property type="nucleotide sequence ID" value="NZ_FZOW01000024.1"/>
</dbReference>
<dbReference type="InterPro" id="IPR015590">
    <property type="entry name" value="Aldehyde_DH_dom"/>
</dbReference>
<proteinExistence type="inferred from homology"/>
<dbReference type="Proteomes" id="UP000198327">
    <property type="component" value="Unassembled WGS sequence"/>
</dbReference>
<dbReference type="InterPro" id="IPR016161">
    <property type="entry name" value="Ald_DH/histidinol_DH"/>
</dbReference>
<keyword evidence="3" id="KW-0521">NADP</keyword>
<dbReference type="EMBL" id="FZOW01000024">
    <property type="protein sequence ID" value="SNT47362.1"/>
    <property type="molecule type" value="Genomic_DNA"/>
</dbReference>
<keyword evidence="4" id="KW-0560">Oxidoreductase</keyword>
<dbReference type="InterPro" id="IPR044148">
    <property type="entry name" value="ALDH_GabD1-like"/>
</dbReference>
<accession>A0A239MYV6</accession>
<dbReference type="SUPFAM" id="SSF53720">
    <property type="entry name" value="ALDH-like"/>
    <property type="match status" value="1"/>
</dbReference>
<dbReference type="GO" id="GO:0004030">
    <property type="term" value="F:aldehyde dehydrogenase [NAD(P)+] activity"/>
    <property type="evidence" value="ECO:0007669"/>
    <property type="project" value="InterPro"/>
</dbReference>
<organism evidence="6 7">
    <name type="scientific">Rhodococcoides kyotonense</name>
    <dbReference type="NCBI Taxonomy" id="398843"/>
    <lineage>
        <taxon>Bacteria</taxon>
        <taxon>Bacillati</taxon>
        <taxon>Actinomycetota</taxon>
        <taxon>Actinomycetes</taxon>
        <taxon>Mycobacteriales</taxon>
        <taxon>Nocardiaceae</taxon>
        <taxon>Rhodococcoides</taxon>
    </lineage>
</organism>